<dbReference type="RefSeq" id="XP_062785413.1">
    <property type="nucleotide sequence ID" value="XM_062929362.1"/>
</dbReference>
<gene>
    <name evidence="1" type="ORF">CDEST_13206</name>
</gene>
<dbReference type="Proteomes" id="UP001322277">
    <property type="component" value="Chromosome 9"/>
</dbReference>
<proteinExistence type="predicted"/>
<evidence type="ECO:0000313" key="1">
    <source>
        <dbReference type="EMBL" id="WQF88192.1"/>
    </source>
</evidence>
<accession>A0AAX4IY73</accession>
<protein>
    <submittedName>
        <fullName evidence="1">Uncharacterized protein</fullName>
    </submittedName>
</protein>
<dbReference type="GeneID" id="87949706"/>
<name>A0AAX4IY73_9PEZI</name>
<keyword evidence="2" id="KW-1185">Reference proteome</keyword>
<organism evidence="1 2">
    <name type="scientific">Colletotrichum destructivum</name>
    <dbReference type="NCBI Taxonomy" id="34406"/>
    <lineage>
        <taxon>Eukaryota</taxon>
        <taxon>Fungi</taxon>
        <taxon>Dikarya</taxon>
        <taxon>Ascomycota</taxon>
        <taxon>Pezizomycotina</taxon>
        <taxon>Sordariomycetes</taxon>
        <taxon>Hypocreomycetidae</taxon>
        <taxon>Glomerellales</taxon>
        <taxon>Glomerellaceae</taxon>
        <taxon>Colletotrichum</taxon>
        <taxon>Colletotrichum destructivum species complex</taxon>
    </lineage>
</organism>
<sequence length="133" mass="14413">MSPQTTPLASLALQKESMALPSARGVPTQPHLVCGGDVESSSSPKINLKGDDGPHGSSNCTFFACWAVWRPILPTTRCLARSLLADGKPVLRLRLFDFIPKLGIREDDEMPDLRYAVNLTGAWYHLTNAPAPA</sequence>
<dbReference type="AlphaFoldDB" id="A0AAX4IY73"/>
<reference evidence="2" key="1">
    <citation type="journal article" date="2023" name="bioRxiv">
        <title>Complete genome of the Medicago anthracnose fungus, Colletotrichum destructivum, reveals a mini-chromosome-like region within a core chromosome.</title>
        <authorList>
            <person name="Lapalu N."/>
            <person name="Simon A."/>
            <person name="Lu A."/>
            <person name="Plaumann P.-L."/>
            <person name="Amselem J."/>
            <person name="Pigne S."/>
            <person name="Auger A."/>
            <person name="Koch C."/>
            <person name="Dallery J.-F."/>
            <person name="O'Connell R.J."/>
        </authorList>
    </citation>
    <scope>NUCLEOTIDE SEQUENCE [LARGE SCALE GENOMIC DNA]</scope>
    <source>
        <strain evidence="2">CBS 520.97</strain>
    </source>
</reference>
<dbReference type="KEGG" id="cdet:87949706"/>
<dbReference type="EMBL" id="CP137313">
    <property type="protein sequence ID" value="WQF88192.1"/>
    <property type="molecule type" value="Genomic_DNA"/>
</dbReference>
<evidence type="ECO:0000313" key="2">
    <source>
        <dbReference type="Proteomes" id="UP001322277"/>
    </source>
</evidence>